<accession>A0AAE0BHY1</accession>
<gene>
    <name evidence="1" type="ORF">CYMTET_53526</name>
</gene>
<dbReference type="Proteomes" id="UP001190700">
    <property type="component" value="Unassembled WGS sequence"/>
</dbReference>
<dbReference type="EMBL" id="LGRX02035085">
    <property type="protein sequence ID" value="KAK3236325.1"/>
    <property type="molecule type" value="Genomic_DNA"/>
</dbReference>
<evidence type="ECO:0000313" key="2">
    <source>
        <dbReference type="Proteomes" id="UP001190700"/>
    </source>
</evidence>
<comment type="caution">
    <text evidence="1">The sequence shown here is derived from an EMBL/GenBank/DDBJ whole genome shotgun (WGS) entry which is preliminary data.</text>
</comment>
<protein>
    <submittedName>
        <fullName evidence="1">Uncharacterized protein</fullName>
    </submittedName>
</protein>
<evidence type="ECO:0000313" key="1">
    <source>
        <dbReference type="EMBL" id="KAK3236325.1"/>
    </source>
</evidence>
<dbReference type="AlphaFoldDB" id="A0AAE0BHY1"/>
<organism evidence="1 2">
    <name type="scientific">Cymbomonas tetramitiformis</name>
    <dbReference type="NCBI Taxonomy" id="36881"/>
    <lineage>
        <taxon>Eukaryota</taxon>
        <taxon>Viridiplantae</taxon>
        <taxon>Chlorophyta</taxon>
        <taxon>Pyramimonadophyceae</taxon>
        <taxon>Pyramimonadales</taxon>
        <taxon>Pyramimonadaceae</taxon>
        <taxon>Cymbomonas</taxon>
    </lineage>
</organism>
<reference evidence="1 2" key="1">
    <citation type="journal article" date="2015" name="Genome Biol. Evol.">
        <title>Comparative Genomics of a Bacterivorous Green Alga Reveals Evolutionary Causalities and Consequences of Phago-Mixotrophic Mode of Nutrition.</title>
        <authorList>
            <person name="Burns J.A."/>
            <person name="Paasch A."/>
            <person name="Narechania A."/>
            <person name="Kim E."/>
        </authorList>
    </citation>
    <scope>NUCLEOTIDE SEQUENCE [LARGE SCALE GENOMIC DNA]</scope>
    <source>
        <strain evidence="1 2">PLY_AMNH</strain>
    </source>
</reference>
<sequence>MQFPWKCPHCPKEVASAADMPDRAPRGDKARLEYQRAHKGVMHGLGPIIAIQPIDNIVDVLHFTLCEVHNTLENTCRSHCDTQVKADALAEYLKVHVHCFIKVRKPKTRQVVKEEKVPNVIGRECAATFFHFRGMLLIVLKETDSIFPYAVAVWTTLKALHVEI</sequence>
<name>A0AAE0BHY1_9CHLO</name>
<keyword evidence="2" id="KW-1185">Reference proteome</keyword>
<proteinExistence type="predicted"/>